<dbReference type="Gene3D" id="3.40.50.10110">
    <property type="entry name" value="DNA polymerase III subunit chi"/>
    <property type="match status" value="1"/>
</dbReference>
<dbReference type="InterPro" id="IPR036768">
    <property type="entry name" value="PolIII_chi_sf"/>
</dbReference>
<dbReference type="SUPFAM" id="SSF102400">
    <property type="entry name" value="DNA polymerase III chi subunit"/>
    <property type="match status" value="1"/>
</dbReference>
<dbReference type="GO" id="GO:0006260">
    <property type="term" value="P:DNA replication"/>
    <property type="evidence" value="ECO:0007669"/>
    <property type="project" value="InterPro"/>
</dbReference>
<dbReference type="Proteomes" id="UP000032439">
    <property type="component" value="Unassembled WGS sequence"/>
</dbReference>
<comment type="caution">
    <text evidence="1">The sequence shown here is derived from an EMBL/GenBank/DDBJ whole genome shotgun (WGS) entry which is preliminary data.</text>
</comment>
<reference evidence="1 2" key="1">
    <citation type="submission" date="2014-11" db="EMBL/GenBank/DDBJ databases">
        <title>Genomics and ecophysiology of heterotrophic nitrogen fixing bacteria isolated from estuarine surface water.</title>
        <authorList>
            <person name="Bentzon-Tilia M."/>
            <person name="Severin I."/>
            <person name="Hansen L.H."/>
            <person name="Riemann L."/>
        </authorList>
    </citation>
    <scope>NUCLEOTIDE SEQUENCE [LARGE SCALE GENOMIC DNA]</scope>
    <source>
        <strain evidence="1 2">BAL361</strain>
    </source>
</reference>
<dbReference type="InterPro" id="IPR007459">
    <property type="entry name" value="DNA_pol3_chi"/>
</dbReference>
<proteinExistence type="predicted"/>
<dbReference type="AlphaFoldDB" id="A0A0D7E1G8"/>
<sequence>MTRIEFYVLPDDNPTGRLRAACQLAAKGWQHGMQVFIRCVDETQSNEVDELLWSFRAERFIPHEQHIDDPKAPVVIGVDQAPQFTQGLLINLASTLSSHIDQFSRVIEIVNQEPQLLTACRENFRLYRRQGYDPKRVEL</sequence>
<protein>
    <submittedName>
        <fullName evidence="1">DNA polymerase III subunit chi</fullName>
    </submittedName>
</protein>
<organism evidence="1 2">
    <name type="scientific">Stutzerimonas stutzeri</name>
    <name type="common">Pseudomonas stutzeri</name>
    <dbReference type="NCBI Taxonomy" id="316"/>
    <lineage>
        <taxon>Bacteria</taxon>
        <taxon>Pseudomonadati</taxon>
        <taxon>Pseudomonadota</taxon>
        <taxon>Gammaproteobacteria</taxon>
        <taxon>Pseudomonadales</taxon>
        <taxon>Pseudomonadaceae</taxon>
        <taxon>Stutzerimonas</taxon>
    </lineage>
</organism>
<dbReference type="GO" id="GO:0003677">
    <property type="term" value="F:DNA binding"/>
    <property type="evidence" value="ECO:0007669"/>
    <property type="project" value="InterPro"/>
</dbReference>
<dbReference type="PANTHER" id="PTHR38767:SF1">
    <property type="entry name" value="DNA POLYMERASE III SUBUNIT CHI"/>
    <property type="match status" value="1"/>
</dbReference>
<evidence type="ECO:0000313" key="2">
    <source>
        <dbReference type="Proteomes" id="UP000032439"/>
    </source>
</evidence>
<evidence type="ECO:0000313" key="1">
    <source>
        <dbReference type="EMBL" id="KIZ34300.1"/>
    </source>
</evidence>
<dbReference type="RefSeq" id="WP_003298194.1">
    <property type="nucleotide sequence ID" value="NZ_JXXD01000177.1"/>
</dbReference>
<dbReference type="GO" id="GO:0032298">
    <property type="term" value="P:positive regulation of DNA-templated DNA replication initiation"/>
    <property type="evidence" value="ECO:0007669"/>
    <property type="project" value="TreeGrafter"/>
</dbReference>
<dbReference type="Pfam" id="PF04364">
    <property type="entry name" value="DNA_pol3_chi"/>
    <property type="match status" value="1"/>
</dbReference>
<name>A0A0D7E1G8_STUST</name>
<dbReference type="EMBL" id="JXXD01000177">
    <property type="protein sequence ID" value="KIZ34300.1"/>
    <property type="molecule type" value="Genomic_DNA"/>
</dbReference>
<dbReference type="PANTHER" id="PTHR38767">
    <property type="entry name" value="DNA POLYMERASE III SUBUNIT CHI"/>
    <property type="match status" value="1"/>
</dbReference>
<accession>A0A0D7E1G8</accession>
<dbReference type="GO" id="GO:0003887">
    <property type="term" value="F:DNA-directed DNA polymerase activity"/>
    <property type="evidence" value="ECO:0007669"/>
    <property type="project" value="InterPro"/>
</dbReference>
<dbReference type="PATRIC" id="fig|316.110.peg.1611"/>
<gene>
    <name evidence="1" type="ORF">LO50_17845</name>
</gene>